<organism evidence="2 3">
    <name type="scientific">Elliptochloris bilobata</name>
    <dbReference type="NCBI Taxonomy" id="381761"/>
    <lineage>
        <taxon>Eukaryota</taxon>
        <taxon>Viridiplantae</taxon>
        <taxon>Chlorophyta</taxon>
        <taxon>core chlorophytes</taxon>
        <taxon>Trebouxiophyceae</taxon>
        <taxon>Trebouxiophyceae incertae sedis</taxon>
        <taxon>Elliptochloris clade</taxon>
        <taxon>Elliptochloris</taxon>
    </lineage>
</organism>
<proteinExistence type="predicted"/>
<dbReference type="Gene3D" id="3.30.530.20">
    <property type="match status" value="1"/>
</dbReference>
<dbReference type="PANTHER" id="PTHR31385">
    <property type="entry name" value="PUTATIVE (DUF220)-RELATED"/>
    <property type="match status" value="1"/>
</dbReference>
<dbReference type="PANTHER" id="PTHR31385:SF1">
    <property type="entry name" value="PUTATIVE (DUF220)-RELATED"/>
    <property type="match status" value="1"/>
</dbReference>
<evidence type="ECO:0000259" key="1">
    <source>
        <dbReference type="Pfam" id="PF03364"/>
    </source>
</evidence>
<dbReference type="Pfam" id="PF03364">
    <property type="entry name" value="Polyketide_cyc"/>
    <property type="match status" value="1"/>
</dbReference>
<evidence type="ECO:0000313" key="3">
    <source>
        <dbReference type="Proteomes" id="UP001445335"/>
    </source>
</evidence>
<keyword evidence="3" id="KW-1185">Reference proteome</keyword>
<name>A0AAW1RUY2_9CHLO</name>
<dbReference type="SUPFAM" id="SSF55961">
    <property type="entry name" value="Bet v1-like"/>
    <property type="match status" value="1"/>
</dbReference>
<comment type="caution">
    <text evidence="2">The sequence shown here is derived from an EMBL/GenBank/DDBJ whole genome shotgun (WGS) entry which is preliminary data.</text>
</comment>
<sequence>MPVPAAAAFDLFFGGSILPWRHFEECSYIRVLEDDGDGRQLLEAEETVEFAFLHLHKTLRTRLLVTLDRPAGTMAFRLAERGVLRRFEGQWRLVATGPSSCELLIMQEVQPKWAPRPLRRRMRYALLAFCEFMLREMRDEAARVAAGRPAAGPRACDGIRAAEAEAVVAVAS</sequence>
<dbReference type="EMBL" id="JALJOU010000022">
    <property type="protein sequence ID" value="KAK9837303.1"/>
    <property type="molecule type" value="Genomic_DNA"/>
</dbReference>
<feature type="domain" description="Coenzyme Q-binding protein COQ10 START" evidence="1">
    <location>
        <begin position="23"/>
        <end position="123"/>
    </location>
</feature>
<reference evidence="2 3" key="1">
    <citation type="journal article" date="2024" name="Nat. Commun.">
        <title>Phylogenomics reveals the evolutionary origins of lichenization in chlorophyte algae.</title>
        <authorList>
            <person name="Puginier C."/>
            <person name="Libourel C."/>
            <person name="Otte J."/>
            <person name="Skaloud P."/>
            <person name="Haon M."/>
            <person name="Grisel S."/>
            <person name="Petersen M."/>
            <person name="Berrin J.G."/>
            <person name="Delaux P.M."/>
            <person name="Dal Grande F."/>
            <person name="Keller J."/>
        </authorList>
    </citation>
    <scope>NUCLEOTIDE SEQUENCE [LARGE SCALE GENOMIC DNA]</scope>
    <source>
        <strain evidence="2 3">SAG 245.80</strain>
    </source>
</reference>
<dbReference type="InterPro" id="IPR023393">
    <property type="entry name" value="START-like_dom_sf"/>
</dbReference>
<dbReference type="AlphaFoldDB" id="A0AAW1RUY2"/>
<protein>
    <recommendedName>
        <fullName evidence="1">Coenzyme Q-binding protein COQ10 START domain-containing protein</fullName>
    </recommendedName>
</protein>
<dbReference type="InterPro" id="IPR005031">
    <property type="entry name" value="COQ10_START"/>
</dbReference>
<accession>A0AAW1RUY2</accession>
<dbReference type="Proteomes" id="UP001445335">
    <property type="component" value="Unassembled WGS sequence"/>
</dbReference>
<evidence type="ECO:0000313" key="2">
    <source>
        <dbReference type="EMBL" id="KAK9837303.1"/>
    </source>
</evidence>
<gene>
    <name evidence="2" type="ORF">WJX81_005072</name>
</gene>